<comment type="caution">
    <text evidence="1">The sequence shown here is derived from an EMBL/GenBank/DDBJ whole genome shotgun (WGS) entry which is preliminary data.</text>
</comment>
<dbReference type="Gene3D" id="3.40.50.2000">
    <property type="entry name" value="Glycogen Phosphorylase B"/>
    <property type="match status" value="1"/>
</dbReference>
<gene>
    <name evidence="1" type="ORF">H9784_04190</name>
</gene>
<reference evidence="1" key="2">
    <citation type="submission" date="2021-04" db="EMBL/GenBank/DDBJ databases">
        <authorList>
            <person name="Gilroy R."/>
        </authorList>
    </citation>
    <scope>NUCLEOTIDE SEQUENCE</scope>
    <source>
        <strain evidence="1">5032</strain>
    </source>
</reference>
<dbReference type="Proteomes" id="UP000823821">
    <property type="component" value="Unassembled WGS sequence"/>
</dbReference>
<evidence type="ECO:0008006" key="3">
    <source>
        <dbReference type="Google" id="ProtNLM"/>
    </source>
</evidence>
<accession>A0A9D2HL63</accession>
<dbReference type="EMBL" id="DWZD01000028">
    <property type="protein sequence ID" value="HJA78761.1"/>
    <property type="molecule type" value="Genomic_DNA"/>
</dbReference>
<proteinExistence type="predicted"/>
<dbReference type="SUPFAM" id="SSF53756">
    <property type="entry name" value="UDP-Glycosyltransferase/glycogen phosphorylase"/>
    <property type="match status" value="1"/>
</dbReference>
<organism evidence="1 2">
    <name type="scientific">Candidatus Desulfovibrio intestinavium</name>
    <dbReference type="NCBI Taxonomy" id="2838534"/>
    <lineage>
        <taxon>Bacteria</taxon>
        <taxon>Pseudomonadati</taxon>
        <taxon>Thermodesulfobacteriota</taxon>
        <taxon>Desulfovibrionia</taxon>
        <taxon>Desulfovibrionales</taxon>
        <taxon>Desulfovibrionaceae</taxon>
        <taxon>Desulfovibrio</taxon>
    </lineage>
</organism>
<evidence type="ECO:0000313" key="2">
    <source>
        <dbReference type="Proteomes" id="UP000823821"/>
    </source>
</evidence>
<name>A0A9D2HL63_9BACT</name>
<evidence type="ECO:0000313" key="1">
    <source>
        <dbReference type="EMBL" id="HJA78761.1"/>
    </source>
</evidence>
<protein>
    <recommendedName>
        <fullName evidence="3">Glycosyltransferase subfamily 4-like N-terminal domain-containing protein</fullName>
    </recommendedName>
</protein>
<dbReference type="AlphaFoldDB" id="A0A9D2HL63"/>
<sequence length="400" mass="45607">MKRIAVLCCDYPLHTAALVLNSIEEFVDRGMHIDIFCNSAMDAPVFPSSYPVTVHVYREAFRDKVFRKLSTFPIIRHMLFPRMIRDIARLSPYWASFARYVKRLDLDVYDYILCISYPALFCVAAKRHSGKCIYYNIELLDDTPDAAGIYIDKNLCRKLEHACLHRVSHTVAMSPDRARIFQRQTQTPESRISVLPILPRTKELGERSPSNFFRAKFSLKPDQKIVVYSGGIGDWAMLEEIVRTVPAWPEAYVLVIHTWQQYAFESPYGKRLLDAARGLPVFFSAESLSRSQLISALSAADIGIAYYRELDDNFTNIVFSSNKICEYLIAGLPVLCSPLPSLKKEIDSHNLGRAVPISQIPAAIRELGAHKDSLAASIAKSLTEELNFDKYFEKFYRKIV</sequence>
<reference evidence="1" key="1">
    <citation type="journal article" date="2021" name="PeerJ">
        <title>Extensive microbial diversity within the chicken gut microbiome revealed by metagenomics and culture.</title>
        <authorList>
            <person name="Gilroy R."/>
            <person name="Ravi A."/>
            <person name="Getino M."/>
            <person name="Pursley I."/>
            <person name="Horton D.L."/>
            <person name="Alikhan N.F."/>
            <person name="Baker D."/>
            <person name="Gharbi K."/>
            <person name="Hall N."/>
            <person name="Watson M."/>
            <person name="Adriaenssens E.M."/>
            <person name="Foster-Nyarko E."/>
            <person name="Jarju S."/>
            <person name="Secka A."/>
            <person name="Antonio M."/>
            <person name="Oren A."/>
            <person name="Chaudhuri R.R."/>
            <person name="La Ragione R."/>
            <person name="Hildebrand F."/>
            <person name="Pallen M.J."/>
        </authorList>
    </citation>
    <scope>NUCLEOTIDE SEQUENCE</scope>
    <source>
        <strain evidence="1">5032</strain>
    </source>
</reference>